<comment type="caution">
    <text evidence="1">The sequence shown here is derived from an EMBL/GenBank/DDBJ whole genome shotgun (WGS) entry which is preliminary data.</text>
</comment>
<name>A0ABV3H717_9ACTN</name>
<dbReference type="Proteomes" id="UP001552427">
    <property type="component" value="Unassembled WGS sequence"/>
</dbReference>
<accession>A0ABV3H717</accession>
<dbReference type="EMBL" id="JBFARM010000006">
    <property type="protein sequence ID" value="MEV4288315.1"/>
    <property type="molecule type" value="Genomic_DNA"/>
</dbReference>
<evidence type="ECO:0000313" key="1">
    <source>
        <dbReference type="EMBL" id="MEV4288315.1"/>
    </source>
</evidence>
<evidence type="ECO:0000313" key="2">
    <source>
        <dbReference type="Proteomes" id="UP001552427"/>
    </source>
</evidence>
<reference evidence="1 2" key="1">
    <citation type="submission" date="2024-06" db="EMBL/GenBank/DDBJ databases">
        <title>The Natural Products Discovery Center: Release of the First 8490 Sequenced Strains for Exploring Actinobacteria Biosynthetic Diversity.</title>
        <authorList>
            <person name="Kalkreuter E."/>
            <person name="Kautsar S.A."/>
            <person name="Yang D."/>
            <person name="Bader C.D."/>
            <person name="Teijaro C.N."/>
            <person name="Fluegel L."/>
            <person name="Davis C.M."/>
            <person name="Simpson J.R."/>
            <person name="Lauterbach L."/>
            <person name="Steele A.D."/>
            <person name="Gui C."/>
            <person name="Meng S."/>
            <person name="Li G."/>
            <person name="Viehrig K."/>
            <person name="Ye F."/>
            <person name="Su P."/>
            <person name="Kiefer A.F."/>
            <person name="Nichols A."/>
            <person name="Cepeda A.J."/>
            <person name="Yan W."/>
            <person name="Fan B."/>
            <person name="Jiang Y."/>
            <person name="Adhikari A."/>
            <person name="Zheng C.-J."/>
            <person name="Schuster L."/>
            <person name="Cowan T.M."/>
            <person name="Smanski M.J."/>
            <person name="Chevrette M.G."/>
            <person name="De Carvalho L.P.S."/>
            <person name="Shen B."/>
        </authorList>
    </citation>
    <scope>NUCLEOTIDE SEQUENCE [LARGE SCALE GENOMIC DNA]</scope>
    <source>
        <strain evidence="1 2">NPDC049574</strain>
    </source>
</reference>
<gene>
    <name evidence="1" type="ORF">AB0K40_22600</name>
</gene>
<sequence>MDVLVVPPLADFTTVVAPPPGVALLDLNEHLVRRLADPARLRAAADRGPGGPLTALIGRAAAAILARGAYDDAHVRAVGAALGLAADPAVRLAVDGLELTEGSEESSRDLLGAARRCELFAPEIELAREVTRGRRAHIVIDRADQLPAAFALVAALGEGVTLCGRHVAEHRAALRRIPELAGVRWHDWSPEQLIRPPWCETARAGAPALRAGGGEAIGSGRGGVEPVRWVVGERPVPGGGVLWAGRLDVARAAALPGEALARCRGLTLMLTRVDFLGVATGLTGGVAGLRRLRAALPPGVLVTGELAVGAPGVSAEAAEESMELLAGGLAGVRPAGVRPYRMGVRAPWTAGEVLMRPPRAGHDLARWAEFDAPGGMAPDEVAILLRRWVERLPGLPAGRLAACSVAGPAAPGPPGAAWDPCTEVVAGAGPDGRGPGTFAVNLRSGRSIRLHHLLVAPVSRLAADPHALDHLAEPARRRLTAELAAAGVLR</sequence>
<protein>
    <submittedName>
        <fullName evidence="1">Uncharacterized protein</fullName>
    </submittedName>
</protein>
<proteinExistence type="predicted"/>
<keyword evidence="2" id="KW-1185">Reference proteome</keyword>
<dbReference type="RefSeq" id="WP_364452952.1">
    <property type="nucleotide sequence ID" value="NZ_JBFARM010000006.1"/>
</dbReference>
<organism evidence="1 2">
    <name type="scientific">Nonomuraea bangladeshensis</name>
    <dbReference type="NCBI Taxonomy" id="404385"/>
    <lineage>
        <taxon>Bacteria</taxon>
        <taxon>Bacillati</taxon>
        <taxon>Actinomycetota</taxon>
        <taxon>Actinomycetes</taxon>
        <taxon>Streptosporangiales</taxon>
        <taxon>Streptosporangiaceae</taxon>
        <taxon>Nonomuraea</taxon>
    </lineage>
</organism>